<dbReference type="Proteomes" id="UP001501752">
    <property type="component" value="Unassembled WGS sequence"/>
</dbReference>
<evidence type="ECO:0000313" key="3">
    <source>
        <dbReference type="Proteomes" id="UP001501752"/>
    </source>
</evidence>
<reference evidence="3" key="1">
    <citation type="journal article" date="2019" name="Int. J. Syst. Evol. Microbiol.">
        <title>The Global Catalogue of Microorganisms (GCM) 10K type strain sequencing project: providing services to taxonomists for standard genome sequencing and annotation.</title>
        <authorList>
            <consortium name="The Broad Institute Genomics Platform"/>
            <consortium name="The Broad Institute Genome Sequencing Center for Infectious Disease"/>
            <person name="Wu L."/>
            <person name="Ma J."/>
        </authorList>
    </citation>
    <scope>NUCLEOTIDE SEQUENCE [LARGE SCALE GENOMIC DNA]</scope>
    <source>
        <strain evidence="3">JCM 13006</strain>
    </source>
</reference>
<keyword evidence="3" id="KW-1185">Reference proteome</keyword>
<dbReference type="EMBL" id="BAABIS010000001">
    <property type="protein sequence ID" value="GAA4883440.1"/>
    <property type="molecule type" value="Genomic_DNA"/>
</dbReference>
<gene>
    <name evidence="2" type="ORF">GCM10023235_75000</name>
</gene>
<evidence type="ECO:0000313" key="2">
    <source>
        <dbReference type="EMBL" id="GAA4883440.1"/>
    </source>
</evidence>
<feature type="region of interest" description="Disordered" evidence="1">
    <location>
        <begin position="1"/>
        <end position="70"/>
    </location>
</feature>
<evidence type="ECO:0000256" key="1">
    <source>
        <dbReference type="SAM" id="MobiDB-lite"/>
    </source>
</evidence>
<accession>A0ABP9ENE0</accession>
<organism evidence="2 3">
    <name type="scientific">Kitasatospora terrestris</name>
    <dbReference type="NCBI Taxonomy" id="258051"/>
    <lineage>
        <taxon>Bacteria</taxon>
        <taxon>Bacillati</taxon>
        <taxon>Actinomycetota</taxon>
        <taxon>Actinomycetes</taxon>
        <taxon>Kitasatosporales</taxon>
        <taxon>Streptomycetaceae</taxon>
        <taxon>Kitasatospora</taxon>
    </lineage>
</organism>
<name>A0ABP9ENE0_9ACTN</name>
<protein>
    <submittedName>
        <fullName evidence="2">Uncharacterized protein</fullName>
    </submittedName>
</protein>
<sequence length="70" mass="7262">MEDVPQGGAGGVPLDDTDQKHPIHPPGNDGGPDAGQEEQEGDATTAEPGRARTLDPQETTDEQGEQPTES</sequence>
<dbReference type="RefSeq" id="WP_345701390.1">
    <property type="nucleotide sequence ID" value="NZ_BAABIS010000001.1"/>
</dbReference>
<comment type="caution">
    <text evidence="2">The sequence shown here is derived from an EMBL/GenBank/DDBJ whole genome shotgun (WGS) entry which is preliminary data.</text>
</comment>
<proteinExistence type="predicted"/>